<name>A0A4Q1SGU4_9BACT</name>
<dbReference type="SUPFAM" id="SSF48452">
    <property type="entry name" value="TPR-like"/>
    <property type="match status" value="2"/>
</dbReference>
<dbReference type="Gene3D" id="1.25.40.10">
    <property type="entry name" value="Tetratricopeptide repeat domain"/>
    <property type="match status" value="1"/>
</dbReference>
<accession>A0A4Q1SGU4</accession>
<keyword evidence="1" id="KW-0808">Transferase</keyword>
<dbReference type="CDD" id="cd14014">
    <property type="entry name" value="STKc_PknB_like"/>
    <property type="match status" value="1"/>
</dbReference>
<dbReference type="PANTHER" id="PTHR43289:SF6">
    <property type="entry name" value="SERINE_THREONINE-PROTEIN KINASE NEKL-3"/>
    <property type="match status" value="1"/>
</dbReference>
<protein>
    <submittedName>
        <fullName evidence="6">Tetratricopeptide repeat protein</fullName>
    </submittedName>
</protein>
<evidence type="ECO:0000256" key="4">
    <source>
        <dbReference type="ARBA" id="ARBA00022840"/>
    </source>
</evidence>
<dbReference type="PROSITE" id="PS50011">
    <property type="entry name" value="PROTEIN_KINASE_DOM"/>
    <property type="match status" value="1"/>
</dbReference>
<proteinExistence type="predicted"/>
<dbReference type="Pfam" id="PF00069">
    <property type="entry name" value="Pkinase"/>
    <property type="match status" value="1"/>
</dbReference>
<keyword evidence="7" id="KW-1185">Reference proteome</keyword>
<evidence type="ECO:0000313" key="6">
    <source>
        <dbReference type="EMBL" id="RXS96734.1"/>
    </source>
</evidence>
<dbReference type="Proteomes" id="UP000290253">
    <property type="component" value="Unassembled WGS sequence"/>
</dbReference>
<dbReference type="InterPro" id="IPR019734">
    <property type="entry name" value="TPR_rpt"/>
</dbReference>
<dbReference type="InterPro" id="IPR008271">
    <property type="entry name" value="Ser/Thr_kinase_AS"/>
</dbReference>
<reference evidence="6 7" key="1">
    <citation type="journal article" date="2016" name="Int. J. Syst. Evol. Microbiol.">
        <title>Acidipila dinghuensis sp. nov., an acidobacterium isolated from forest soil.</title>
        <authorList>
            <person name="Jiang Y.W."/>
            <person name="Wang J."/>
            <person name="Chen M.H."/>
            <person name="Lv Y.Y."/>
            <person name="Qiu L.H."/>
        </authorList>
    </citation>
    <scope>NUCLEOTIDE SEQUENCE [LARGE SCALE GENOMIC DNA]</scope>
    <source>
        <strain evidence="6 7">DHOF10</strain>
    </source>
</reference>
<evidence type="ECO:0000313" key="7">
    <source>
        <dbReference type="Proteomes" id="UP000290253"/>
    </source>
</evidence>
<dbReference type="GO" id="GO:0004674">
    <property type="term" value="F:protein serine/threonine kinase activity"/>
    <property type="evidence" value="ECO:0007669"/>
    <property type="project" value="TreeGrafter"/>
</dbReference>
<dbReference type="AlphaFoldDB" id="A0A4Q1SGU4"/>
<evidence type="ECO:0000256" key="3">
    <source>
        <dbReference type="ARBA" id="ARBA00022777"/>
    </source>
</evidence>
<evidence type="ECO:0000259" key="5">
    <source>
        <dbReference type="PROSITE" id="PS50011"/>
    </source>
</evidence>
<dbReference type="PANTHER" id="PTHR43289">
    <property type="entry name" value="MITOGEN-ACTIVATED PROTEIN KINASE KINASE KINASE 20-RELATED"/>
    <property type="match status" value="1"/>
</dbReference>
<dbReference type="Pfam" id="PF13432">
    <property type="entry name" value="TPR_16"/>
    <property type="match status" value="1"/>
</dbReference>
<dbReference type="Gene3D" id="3.40.50.10070">
    <property type="entry name" value="TolB, N-terminal domain"/>
    <property type="match status" value="1"/>
</dbReference>
<dbReference type="InterPro" id="IPR011009">
    <property type="entry name" value="Kinase-like_dom_sf"/>
</dbReference>
<keyword evidence="4" id="KW-0067">ATP-binding</keyword>
<comment type="caution">
    <text evidence="6">The sequence shown here is derived from an EMBL/GenBank/DDBJ whole genome shotgun (WGS) entry which is preliminary data.</text>
</comment>
<dbReference type="InterPro" id="IPR011990">
    <property type="entry name" value="TPR-like_helical_dom_sf"/>
</dbReference>
<dbReference type="Gene3D" id="1.10.510.10">
    <property type="entry name" value="Transferase(Phosphotransferase) domain 1"/>
    <property type="match status" value="1"/>
</dbReference>
<organism evidence="6 7">
    <name type="scientific">Silvibacterium dinghuense</name>
    <dbReference type="NCBI Taxonomy" id="1560006"/>
    <lineage>
        <taxon>Bacteria</taxon>
        <taxon>Pseudomonadati</taxon>
        <taxon>Acidobacteriota</taxon>
        <taxon>Terriglobia</taxon>
        <taxon>Terriglobales</taxon>
        <taxon>Acidobacteriaceae</taxon>
        <taxon>Silvibacterium</taxon>
    </lineage>
</organism>
<dbReference type="GO" id="GO:0005524">
    <property type="term" value="F:ATP binding"/>
    <property type="evidence" value="ECO:0007669"/>
    <property type="project" value="UniProtKB-KW"/>
</dbReference>
<dbReference type="NCBIfam" id="NF047558">
    <property type="entry name" value="TPR_END_plus"/>
    <property type="match status" value="1"/>
</dbReference>
<dbReference type="EMBL" id="SDMK01000001">
    <property type="protein sequence ID" value="RXS96734.1"/>
    <property type="molecule type" value="Genomic_DNA"/>
</dbReference>
<dbReference type="RefSeq" id="WP_129206494.1">
    <property type="nucleotide sequence ID" value="NZ_BMGU01000001.1"/>
</dbReference>
<sequence>MIGRIIAHYQIQELLAEGAMGIVYRARDLNLERSVAIKVLKPQRSSDEAAVERFMQEARAASSLDHPNVCTIYEIEKDEAGQLLIVMAYYDGETLRRKLFRGPLAPEDALHYTVDIAQGLAKAHRQGLVHRDIKPENIIITADGIAKILDFGLVKLPRATVSGDAVPETVVGTVGYMSPEQIEGHSDHRSDLWAIGVLFYEMLTGRRPFLGLPSQAVEGILHSGYTPASEVRPGIPDGLDHVIARALAKKPTDRYQRAEEMLAHLHALRHGLASSPAMPDKTGNEARSMTIAVLPFSNVGGGEEAEYFSDGLTDELIHLLSQLKGLRVVSHTSAFEFKGKAQDIRAIAERLNVNTILEGSVRQFGERLRVTVQLTDAIHGYHLWSQKYDHELKDIFAIQEDIARSVAAKFEMKPTREMALPRSRYSQNIDAHALYLKGRYYWGLRTPEAAQRGMQCFEQAIVVDPQCAPAHAGLADCFVSLGFLGVIPPGAAWARGRELAMKARELDPHLAEAEISLAKCALFSNWDWRLAEELAIRAIELDPGFSGSHFFYAILLLQSGRYESSLHELRTARELDPLSSPISSGIAWVHYYQGNHHLALEQCEKVFAVDPDYPEAHACRGLALLALRRHAEAMPCLEHSVTVSGHNPIVIGFHGAALATGGRTDEARAVLAQLQNMATKRFVSAVPPAMILIALGEYEAAMEHLETAYKTREAFLAYARVFPLFDPIREQPRFQALLGELDLASSAEMMTSELLASAQ</sequence>
<gene>
    <name evidence="6" type="ORF">ESZ00_01945</name>
</gene>
<keyword evidence="2" id="KW-0547">Nucleotide-binding</keyword>
<feature type="domain" description="Protein kinase" evidence="5">
    <location>
        <begin position="9"/>
        <end position="269"/>
    </location>
</feature>
<dbReference type="Gene3D" id="3.30.200.20">
    <property type="entry name" value="Phosphorylase Kinase, domain 1"/>
    <property type="match status" value="1"/>
</dbReference>
<dbReference type="SUPFAM" id="SSF56112">
    <property type="entry name" value="Protein kinase-like (PK-like)"/>
    <property type="match status" value="1"/>
</dbReference>
<dbReference type="PROSITE" id="PS00108">
    <property type="entry name" value="PROTEIN_KINASE_ST"/>
    <property type="match status" value="1"/>
</dbReference>
<dbReference type="SMART" id="SM00220">
    <property type="entry name" value="S_TKc"/>
    <property type="match status" value="1"/>
</dbReference>
<evidence type="ECO:0000256" key="2">
    <source>
        <dbReference type="ARBA" id="ARBA00022741"/>
    </source>
</evidence>
<keyword evidence="3" id="KW-0418">Kinase</keyword>
<dbReference type="OrthoDB" id="9797180at2"/>
<dbReference type="SMART" id="SM00028">
    <property type="entry name" value="TPR"/>
    <property type="match status" value="5"/>
</dbReference>
<evidence type="ECO:0000256" key="1">
    <source>
        <dbReference type="ARBA" id="ARBA00022679"/>
    </source>
</evidence>
<dbReference type="InterPro" id="IPR000719">
    <property type="entry name" value="Prot_kinase_dom"/>
</dbReference>